<dbReference type="OrthoDB" id="8097684at2"/>
<dbReference type="FunFam" id="1.10.10.10:FF:000001">
    <property type="entry name" value="LysR family transcriptional regulator"/>
    <property type="match status" value="1"/>
</dbReference>
<dbReference type="PANTHER" id="PTHR30579:SF7">
    <property type="entry name" value="HTH-TYPE TRANSCRIPTIONAL REGULATOR LRHA-RELATED"/>
    <property type="match status" value="1"/>
</dbReference>
<name>A0A1H3D165_9RHOB</name>
<sequence length="292" mass="32106">MTRNLDLTALRSFAMVAEAGGVTRAAARLHLTQSAVSMQLKRLEENIGQPLLDRSGRAPQLTSQGELLLSYAKRMLALNDEAWGRLTSQAFEGQLTLGVPADIVFPHIPEVLKRFAMAYPRVKVTLVSSYTRRLHALRDRGEADLILTTEATPRAGGETLECARLVWVGAQGGHAWKAKPLRLAFENNCIFRASVQEALDQAGMDWEMAVESETTRTIEASVSADLAVHAAIESAVVDRLEVLRHGGALPELPVYHINMYHADGPENRLTRELAQFVRDAYAVEQEALVAAQ</sequence>
<dbReference type="Pfam" id="PF00126">
    <property type="entry name" value="HTH_1"/>
    <property type="match status" value="1"/>
</dbReference>
<keyword evidence="4" id="KW-0804">Transcription</keyword>
<dbReference type="PRINTS" id="PR00039">
    <property type="entry name" value="HTHLYSR"/>
</dbReference>
<dbReference type="PROSITE" id="PS50931">
    <property type="entry name" value="HTH_LYSR"/>
    <property type="match status" value="1"/>
</dbReference>
<dbReference type="InterPro" id="IPR036388">
    <property type="entry name" value="WH-like_DNA-bd_sf"/>
</dbReference>
<dbReference type="PANTHER" id="PTHR30579">
    <property type="entry name" value="TRANSCRIPTIONAL REGULATOR"/>
    <property type="match status" value="1"/>
</dbReference>
<feature type="domain" description="HTH lysR-type" evidence="5">
    <location>
        <begin position="5"/>
        <end position="62"/>
    </location>
</feature>
<accession>A0A1H3D165</accession>
<dbReference type="GO" id="GO:0003677">
    <property type="term" value="F:DNA binding"/>
    <property type="evidence" value="ECO:0007669"/>
    <property type="project" value="UniProtKB-KW"/>
</dbReference>
<dbReference type="InterPro" id="IPR005119">
    <property type="entry name" value="LysR_subst-bd"/>
</dbReference>
<keyword evidence="7" id="KW-1185">Reference proteome</keyword>
<dbReference type="Gene3D" id="1.10.10.10">
    <property type="entry name" value="Winged helix-like DNA-binding domain superfamily/Winged helix DNA-binding domain"/>
    <property type="match status" value="1"/>
</dbReference>
<dbReference type="STRING" id="356660.SAMN05444336_10765"/>
<keyword evidence="3" id="KW-0238">DNA-binding</keyword>
<evidence type="ECO:0000256" key="2">
    <source>
        <dbReference type="ARBA" id="ARBA00023015"/>
    </source>
</evidence>
<evidence type="ECO:0000259" key="5">
    <source>
        <dbReference type="PROSITE" id="PS50931"/>
    </source>
</evidence>
<dbReference type="Pfam" id="PF03466">
    <property type="entry name" value="LysR_substrate"/>
    <property type="match status" value="1"/>
</dbReference>
<dbReference type="SUPFAM" id="SSF46785">
    <property type="entry name" value="Winged helix' DNA-binding domain"/>
    <property type="match status" value="1"/>
</dbReference>
<dbReference type="GO" id="GO:0003700">
    <property type="term" value="F:DNA-binding transcription factor activity"/>
    <property type="evidence" value="ECO:0007669"/>
    <property type="project" value="InterPro"/>
</dbReference>
<dbReference type="InterPro" id="IPR000847">
    <property type="entry name" value="LysR_HTH_N"/>
</dbReference>
<dbReference type="RefSeq" id="WP_092683842.1">
    <property type="nucleotide sequence ID" value="NZ_FNMZ01000007.1"/>
</dbReference>
<dbReference type="Gene3D" id="3.40.190.10">
    <property type="entry name" value="Periplasmic binding protein-like II"/>
    <property type="match status" value="2"/>
</dbReference>
<organism evidence="6 7">
    <name type="scientific">Albimonas donghaensis</name>
    <dbReference type="NCBI Taxonomy" id="356660"/>
    <lineage>
        <taxon>Bacteria</taxon>
        <taxon>Pseudomonadati</taxon>
        <taxon>Pseudomonadota</taxon>
        <taxon>Alphaproteobacteria</taxon>
        <taxon>Rhodobacterales</taxon>
        <taxon>Paracoccaceae</taxon>
        <taxon>Albimonas</taxon>
    </lineage>
</organism>
<dbReference type="InterPro" id="IPR036390">
    <property type="entry name" value="WH_DNA-bd_sf"/>
</dbReference>
<dbReference type="Proteomes" id="UP000199118">
    <property type="component" value="Unassembled WGS sequence"/>
</dbReference>
<reference evidence="6 7" key="1">
    <citation type="submission" date="2016-10" db="EMBL/GenBank/DDBJ databases">
        <authorList>
            <person name="de Groot N.N."/>
        </authorList>
    </citation>
    <scope>NUCLEOTIDE SEQUENCE [LARGE SCALE GENOMIC DNA]</scope>
    <source>
        <strain evidence="6 7">DSM 17890</strain>
    </source>
</reference>
<dbReference type="EMBL" id="FNMZ01000007">
    <property type="protein sequence ID" value="SDX60131.1"/>
    <property type="molecule type" value="Genomic_DNA"/>
</dbReference>
<evidence type="ECO:0000313" key="6">
    <source>
        <dbReference type="EMBL" id="SDX60131.1"/>
    </source>
</evidence>
<evidence type="ECO:0000256" key="3">
    <source>
        <dbReference type="ARBA" id="ARBA00023125"/>
    </source>
</evidence>
<keyword evidence="2" id="KW-0805">Transcription regulation</keyword>
<comment type="similarity">
    <text evidence="1">Belongs to the LysR transcriptional regulatory family.</text>
</comment>
<evidence type="ECO:0000256" key="4">
    <source>
        <dbReference type="ARBA" id="ARBA00023163"/>
    </source>
</evidence>
<dbReference type="AlphaFoldDB" id="A0A1H3D165"/>
<evidence type="ECO:0000256" key="1">
    <source>
        <dbReference type="ARBA" id="ARBA00009437"/>
    </source>
</evidence>
<protein>
    <submittedName>
        <fullName evidence="6">Transcriptional regulator, LysR family</fullName>
    </submittedName>
</protein>
<gene>
    <name evidence="6" type="ORF">SAMN05444336_10765</name>
</gene>
<proteinExistence type="inferred from homology"/>
<evidence type="ECO:0000313" key="7">
    <source>
        <dbReference type="Proteomes" id="UP000199118"/>
    </source>
</evidence>
<dbReference type="InterPro" id="IPR050176">
    <property type="entry name" value="LTTR"/>
</dbReference>
<dbReference type="SUPFAM" id="SSF53850">
    <property type="entry name" value="Periplasmic binding protein-like II"/>
    <property type="match status" value="1"/>
</dbReference>